<comment type="catalytic activity">
    <reaction evidence="5">
        <text>[(1-&gt;4)-N-acetyl-beta-D-glucosaminyl](n) + n H2O = chitosan + n acetate</text>
        <dbReference type="Rhea" id="RHEA:10464"/>
        <dbReference type="Rhea" id="RHEA-COMP:9593"/>
        <dbReference type="Rhea" id="RHEA-COMP:9597"/>
        <dbReference type="ChEBI" id="CHEBI:15377"/>
        <dbReference type="ChEBI" id="CHEBI:17029"/>
        <dbReference type="ChEBI" id="CHEBI:30089"/>
        <dbReference type="ChEBI" id="CHEBI:57704"/>
        <dbReference type="EC" id="3.5.1.41"/>
    </reaction>
    <physiologicalReaction direction="left-to-right" evidence="5">
        <dbReference type="Rhea" id="RHEA:10465"/>
    </physiologicalReaction>
</comment>
<evidence type="ECO:0000313" key="7">
    <source>
        <dbReference type="EMBL" id="KAJ4182199.1"/>
    </source>
</evidence>
<dbReference type="GO" id="GO:0009272">
    <property type="term" value="P:fungal-type cell wall biogenesis"/>
    <property type="evidence" value="ECO:0007669"/>
    <property type="project" value="UniProtKB-ARBA"/>
</dbReference>
<dbReference type="AlphaFoldDB" id="A0A9W8QY58"/>
<dbReference type="PANTHER" id="PTHR10587">
    <property type="entry name" value="GLYCOSYL TRANSFERASE-RELATED"/>
    <property type="match status" value="1"/>
</dbReference>
<reference evidence="7" key="1">
    <citation type="submission" date="2022-09" db="EMBL/GenBank/DDBJ databases">
        <title>Fusarium specimens isolated from Avocado Roots.</title>
        <authorList>
            <person name="Stajich J."/>
            <person name="Roper C."/>
            <person name="Heimlech-Rivalta G."/>
        </authorList>
    </citation>
    <scope>NUCLEOTIDE SEQUENCE</scope>
    <source>
        <strain evidence="7">A02</strain>
    </source>
</reference>
<evidence type="ECO:0000256" key="2">
    <source>
        <dbReference type="ARBA" id="ARBA00023024"/>
    </source>
</evidence>
<evidence type="ECO:0000256" key="5">
    <source>
        <dbReference type="ARBA" id="ARBA00048494"/>
    </source>
</evidence>
<dbReference type="GO" id="GO:0004099">
    <property type="term" value="F:chitin deacetylase activity"/>
    <property type="evidence" value="ECO:0007669"/>
    <property type="project" value="UniProtKB-EC"/>
</dbReference>
<evidence type="ECO:0000313" key="8">
    <source>
        <dbReference type="Proteomes" id="UP001152087"/>
    </source>
</evidence>
<dbReference type="Gene3D" id="3.20.20.370">
    <property type="entry name" value="Glycoside hydrolase/deacetylase"/>
    <property type="match status" value="1"/>
</dbReference>
<keyword evidence="2" id="KW-0119">Carbohydrate metabolism</keyword>
<proteinExistence type="predicted"/>
<evidence type="ECO:0000256" key="1">
    <source>
        <dbReference type="ARBA" id="ARBA00001941"/>
    </source>
</evidence>
<dbReference type="Proteomes" id="UP001152087">
    <property type="component" value="Unassembled WGS sequence"/>
</dbReference>
<evidence type="ECO:0000259" key="6">
    <source>
        <dbReference type="PROSITE" id="PS51677"/>
    </source>
</evidence>
<comment type="cofactor">
    <cofactor evidence="1">
        <name>Co(2+)</name>
        <dbReference type="ChEBI" id="CHEBI:48828"/>
    </cofactor>
</comment>
<keyword evidence="2" id="KW-0146">Chitin degradation</keyword>
<feature type="domain" description="NodB homology" evidence="6">
    <location>
        <begin position="45"/>
        <end position="207"/>
    </location>
</feature>
<dbReference type="EMBL" id="JAOQAV010000036">
    <property type="protein sequence ID" value="KAJ4182199.1"/>
    <property type="molecule type" value="Genomic_DNA"/>
</dbReference>
<dbReference type="SUPFAM" id="SSF88713">
    <property type="entry name" value="Glycoside hydrolase/deacetylase"/>
    <property type="match status" value="1"/>
</dbReference>
<gene>
    <name evidence="7" type="ORF">NW755_010582</name>
</gene>
<dbReference type="GO" id="GO:0006032">
    <property type="term" value="P:chitin catabolic process"/>
    <property type="evidence" value="ECO:0007669"/>
    <property type="project" value="UniProtKB-KW"/>
</dbReference>
<dbReference type="PANTHER" id="PTHR10587:SF137">
    <property type="entry name" value="4-DEOXY-4-FORMAMIDO-L-ARABINOSE-PHOSPHOUNDECAPRENOL DEFORMYLASE ARND-RELATED"/>
    <property type="match status" value="1"/>
</dbReference>
<dbReference type="InterPro" id="IPR050248">
    <property type="entry name" value="Polysacc_deacetylase_ArnD"/>
</dbReference>
<sequence length="207" mass="23137">MLAALFMVWALATPLYFVYKPPSALIRYFQSRWPDVLWSVKTSKRVIALTIDDAPSEHTQEILDVLRENDVKATFFVIGSQAVGQEAMLQSLIRSGCELGNHAMYDEPSRSLSTTMLTEQIHQVEEMLDASYAAVEGASSPAPRYFRPGSGFFSTAMRQLVGRLGYRLVLGNIYLHDPQIPYANVNASHILSMLQPGGIIICHDRRS</sequence>
<evidence type="ECO:0000256" key="4">
    <source>
        <dbReference type="ARBA" id="ARBA00024056"/>
    </source>
</evidence>
<protein>
    <recommendedName>
        <fullName evidence="4">chitin deacetylase</fullName>
        <ecNumber evidence="4">3.5.1.41</ecNumber>
    </recommendedName>
</protein>
<dbReference type="Pfam" id="PF01522">
    <property type="entry name" value="Polysacc_deac_1"/>
    <property type="match status" value="1"/>
</dbReference>
<dbReference type="EC" id="3.5.1.41" evidence="4"/>
<dbReference type="PROSITE" id="PS51677">
    <property type="entry name" value="NODB"/>
    <property type="match status" value="1"/>
</dbReference>
<dbReference type="InterPro" id="IPR002509">
    <property type="entry name" value="NODB_dom"/>
</dbReference>
<organism evidence="7 8">
    <name type="scientific">Fusarium falciforme</name>
    <dbReference type="NCBI Taxonomy" id="195108"/>
    <lineage>
        <taxon>Eukaryota</taxon>
        <taxon>Fungi</taxon>
        <taxon>Dikarya</taxon>
        <taxon>Ascomycota</taxon>
        <taxon>Pezizomycotina</taxon>
        <taxon>Sordariomycetes</taxon>
        <taxon>Hypocreomycetidae</taxon>
        <taxon>Hypocreales</taxon>
        <taxon>Nectriaceae</taxon>
        <taxon>Fusarium</taxon>
        <taxon>Fusarium solani species complex</taxon>
    </lineage>
</organism>
<dbReference type="GO" id="GO:0005975">
    <property type="term" value="P:carbohydrate metabolic process"/>
    <property type="evidence" value="ECO:0007669"/>
    <property type="project" value="InterPro"/>
</dbReference>
<evidence type="ECO:0000256" key="3">
    <source>
        <dbReference type="ARBA" id="ARBA00023285"/>
    </source>
</evidence>
<dbReference type="InterPro" id="IPR011330">
    <property type="entry name" value="Glyco_hydro/deAcase_b/a-brl"/>
</dbReference>
<name>A0A9W8QY58_9HYPO</name>
<keyword evidence="3" id="KW-0170">Cobalt</keyword>
<keyword evidence="8" id="KW-1185">Reference proteome</keyword>
<keyword evidence="2" id="KW-0624">Polysaccharide degradation</keyword>
<comment type="caution">
    <text evidence="7">The sequence shown here is derived from an EMBL/GenBank/DDBJ whole genome shotgun (WGS) entry which is preliminary data.</text>
</comment>
<accession>A0A9W8QY58</accession>